<dbReference type="EMBL" id="GBXM01062163">
    <property type="protein sequence ID" value="JAH46414.1"/>
    <property type="molecule type" value="Transcribed_RNA"/>
</dbReference>
<proteinExistence type="predicted"/>
<evidence type="ECO:0000313" key="1">
    <source>
        <dbReference type="EMBL" id="JAH46414.1"/>
    </source>
</evidence>
<reference evidence="1" key="2">
    <citation type="journal article" date="2015" name="Fish Shellfish Immunol.">
        <title>Early steps in the European eel (Anguilla anguilla)-Vibrio vulnificus interaction in the gills: Role of the RtxA13 toxin.</title>
        <authorList>
            <person name="Callol A."/>
            <person name="Pajuelo D."/>
            <person name="Ebbesson L."/>
            <person name="Teles M."/>
            <person name="MacKenzie S."/>
            <person name="Amaro C."/>
        </authorList>
    </citation>
    <scope>NUCLEOTIDE SEQUENCE</scope>
</reference>
<sequence length="46" mass="5796">MERRQNLTQPHNKAPRLFFPYIHYLFHPFAHMPNLLNRSLFRRYLI</sequence>
<protein>
    <submittedName>
        <fullName evidence="1">Uncharacterized protein</fullName>
    </submittedName>
</protein>
<name>A0A0E9SYJ1_ANGAN</name>
<accession>A0A0E9SYJ1</accession>
<reference evidence="1" key="1">
    <citation type="submission" date="2014-11" db="EMBL/GenBank/DDBJ databases">
        <authorList>
            <person name="Amaro Gonzalez C."/>
        </authorList>
    </citation>
    <scope>NUCLEOTIDE SEQUENCE</scope>
</reference>
<organism evidence="1">
    <name type="scientific">Anguilla anguilla</name>
    <name type="common">European freshwater eel</name>
    <name type="synonym">Muraena anguilla</name>
    <dbReference type="NCBI Taxonomy" id="7936"/>
    <lineage>
        <taxon>Eukaryota</taxon>
        <taxon>Metazoa</taxon>
        <taxon>Chordata</taxon>
        <taxon>Craniata</taxon>
        <taxon>Vertebrata</taxon>
        <taxon>Euteleostomi</taxon>
        <taxon>Actinopterygii</taxon>
        <taxon>Neopterygii</taxon>
        <taxon>Teleostei</taxon>
        <taxon>Anguilliformes</taxon>
        <taxon>Anguillidae</taxon>
        <taxon>Anguilla</taxon>
    </lineage>
</organism>
<dbReference type="AlphaFoldDB" id="A0A0E9SYJ1"/>